<protein>
    <submittedName>
        <fullName evidence="1">Uncharacterized protein</fullName>
    </submittedName>
</protein>
<sequence length="84" mass="8651">MRLLGGHAADPTAWPTVAHSFGAARPNCGVPPFGPPLTGGAVPRRGAATPPAGSRYVIRRSPIGYQWTHRSARRPLGCGAPGKG</sequence>
<dbReference type="PATRIC" id="fig|1348663.4.peg.4637"/>
<accession>A0A066YZH8</accession>
<dbReference type="AlphaFoldDB" id="A0A066YZH8"/>
<keyword evidence="2" id="KW-1185">Reference proteome</keyword>
<dbReference type="HOGENOM" id="CLU_2523148_0_0_11"/>
<proteinExistence type="predicted"/>
<evidence type="ECO:0000313" key="1">
    <source>
        <dbReference type="EMBL" id="KDN83320.1"/>
    </source>
</evidence>
<name>A0A066YZH8_9ACTN</name>
<dbReference type="EMBL" id="JNBY01000095">
    <property type="protein sequence ID" value="KDN83320.1"/>
    <property type="molecule type" value="Genomic_DNA"/>
</dbReference>
<dbReference type="Proteomes" id="UP000027178">
    <property type="component" value="Unassembled WGS sequence"/>
</dbReference>
<evidence type="ECO:0000313" key="2">
    <source>
        <dbReference type="Proteomes" id="UP000027178"/>
    </source>
</evidence>
<organism evidence="1 2">
    <name type="scientific">Kitasatospora cheerisanensis KCTC 2395</name>
    <dbReference type="NCBI Taxonomy" id="1348663"/>
    <lineage>
        <taxon>Bacteria</taxon>
        <taxon>Bacillati</taxon>
        <taxon>Actinomycetota</taxon>
        <taxon>Actinomycetes</taxon>
        <taxon>Kitasatosporales</taxon>
        <taxon>Streptomycetaceae</taxon>
        <taxon>Kitasatospora</taxon>
    </lineage>
</organism>
<comment type="caution">
    <text evidence="1">The sequence shown here is derived from an EMBL/GenBank/DDBJ whole genome shotgun (WGS) entry which is preliminary data.</text>
</comment>
<gene>
    <name evidence="1" type="ORF">KCH_48020</name>
</gene>
<reference evidence="1 2" key="1">
    <citation type="submission" date="2014-05" db="EMBL/GenBank/DDBJ databases">
        <title>Draft Genome Sequence of Kitasatospora cheerisanensis KCTC 2395.</title>
        <authorList>
            <person name="Nam D.H."/>
        </authorList>
    </citation>
    <scope>NUCLEOTIDE SEQUENCE [LARGE SCALE GENOMIC DNA]</scope>
    <source>
        <strain evidence="1 2">KCTC 2395</strain>
    </source>
</reference>